<reference evidence="6" key="3">
    <citation type="submission" date="2023-06" db="EMBL/GenBank/DDBJ databases">
        <authorList>
            <person name="Lucena T."/>
            <person name="Sun Q."/>
        </authorList>
    </citation>
    <scope>NUCLEOTIDE SEQUENCE</scope>
    <source>
        <strain evidence="6">CECT 7398</strain>
    </source>
</reference>
<dbReference type="RefSeq" id="WP_076590537.1">
    <property type="nucleotide sequence ID" value="NZ_JABEYA020000008.1"/>
</dbReference>
<evidence type="ECO:0000313" key="8">
    <source>
        <dbReference type="EMBL" id="MDN3612682.1"/>
    </source>
</evidence>
<dbReference type="PROSITE" id="PS01081">
    <property type="entry name" value="HTH_TETR_1"/>
    <property type="match status" value="1"/>
</dbReference>
<dbReference type="PROSITE" id="PS50977">
    <property type="entry name" value="HTH_TETR_2"/>
    <property type="match status" value="1"/>
</dbReference>
<dbReference type="InterPro" id="IPR023772">
    <property type="entry name" value="DNA-bd_HTH_TetR-type_CS"/>
</dbReference>
<reference evidence="6" key="1">
    <citation type="journal article" date="2014" name="Int. J. Syst. Evol. Microbiol.">
        <title>Complete genome of a new Firmicutes species belonging to the dominant human colonic microbiota ('Ruminococcus bicirculans') reveals two chromosomes and a selective capacity to utilize plant glucans.</title>
        <authorList>
            <consortium name="NISC Comparative Sequencing Program"/>
            <person name="Wegmann U."/>
            <person name="Louis P."/>
            <person name="Goesmann A."/>
            <person name="Henrissat B."/>
            <person name="Duncan S.H."/>
            <person name="Flint H.J."/>
        </authorList>
    </citation>
    <scope>NUCLEOTIDE SEQUENCE</scope>
    <source>
        <strain evidence="6">CECT 7398</strain>
    </source>
</reference>
<dbReference type="InterPro" id="IPR001647">
    <property type="entry name" value="HTH_TetR"/>
</dbReference>
<dbReference type="EMBL" id="JAUFQC010000027">
    <property type="protein sequence ID" value="MDN3611811.1"/>
    <property type="molecule type" value="Genomic_DNA"/>
</dbReference>
<dbReference type="EMBL" id="JAUFQC010000030">
    <property type="protein sequence ID" value="MDN3612682.1"/>
    <property type="molecule type" value="Genomic_DNA"/>
</dbReference>
<dbReference type="Proteomes" id="UP001238540">
    <property type="component" value="Unassembled WGS sequence"/>
</dbReference>
<name>A0ABT8BZK7_9VIBR</name>
<keyword evidence="3" id="KW-0804">Transcription</keyword>
<dbReference type="EMBL" id="JAUFQC010000029">
    <property type="protein sequence ID" value="MDN3612656.1"/>
    <property type="molecule type" value="Genomic_DNA"/>
</dbReference>
<evidence type="ECO:0000256" key="2">
    <source>
        <dbReference type="ARBA" id="ARBA00023125"/>
    </source>
</evidence>
<comment type="caution">
    <text evidence="6">The sequence shown here is derived from an EMBL/GenBank/DDBJ whole genome shotgun (WGS) entry which is preliminary data.</text>
</comment>
<evidence type="ECO:0000313" key="9">
    <source>
        <dbReference type="Proteomes" id="UP001238540"/>
    </source>
</evidence>
<dbReference type="Gene3D" id="1.10.357.10">
    <property type="entry name" value="Tetracycline Repressor, domain 2"/>
    <property type="match status" value="1"/>
</dbReference>
<feature type="DNA-binding region" description="H-T-H motif" evidence="4">
    <location>
        <begin position="28"/>
        <end position="47"/>
    </location>
</feature>
<dbReference type="Pfam" id="PF00440">
    <property type="entry name" value="TetR_N"/>
    <property type="match status" value="1"/>
</dbReference>
<keyword evidence="1" id="KW-0805">Transcription regulation</keyword>
<sequence>MKKRQRTHQTILHAAWELFAQYGYENTTTRQIAQRANVADGTVFSHFPTKLDLLRQGMLGQLRDIGHGLNDNDTLSTAQDFISLITPYYQYYFDHICLSQALLKEVIWDLDYYKEMDSQLIDTMEHSPNVLVKLPLLMDSYFMTLIRHLSKPCPNLNAALDDLSAKVRQILGSQ</sequence>
<dbReference type="InterPro" id="IPR009057">
    <property type="entry name" value="Homeodomain-like_sf"/>
</dbReference>
<evidence type="ECO:0000313" key="6">
    <source>
        <dbReference type="EMBL" id="MDN3611811.1"/>
    </source>
</evidence>
<evidence type="ECO:0000313" key="7">
    <source>
        <dbReference type="EMBL" id="MDN3612656.1"/>
    </source>
</evidence>
<gene>
    <name evidence="6" type="ORF">QWZ16_19635</name>
    <name evidence="7" type="ORF">QWZ16_24015</name>
    <name evidence="8" type="ORF">QWZ16_24175</name>
</gene>
<accession>A0ABT8BZK7</accession>
<keyword evidence="9" id="KW-1185">Reference proteome</keyword>
<dbReference type="PANTHER" id="PTHR30055:SF234">
    <property type="entry name" value="HTH-TYPE TRANSCRIPTIONAL REGULATOR BETI"/>
    <property type="match status" value="1"/>
</dbReference>
<protein>
    <submittedName>
        <fullName evidence="6">Helix-turn-helix domain-containing protein</fullName>
    </submittedName>
</protein>
<evidence type="ECO:0000256" key="4">
    <source>
        <dbReference type="PROSITE-ProRule" id="PRU00335"/>
    </source>
</evidence>
<proteinExistence type="predicted"/>
<evidence type="ECO:0000256" key="1">
    <source>
        <dbReference type="ARBA" id="ARBA00023015"/>
    </source>
</evidence>
<dbReference type="SUPFAM" id="SSF46689">
    <property type="entry name" value="Homeodomain-like"/>
    <property type="match status" value="1"/>
</dbReference>
<organism evidence="6 9">
    <name type="scientific">Vibrio ostreicida</name>
    <dbReference type="NCBI Taxonomy" id="526588"/>
    <lineage>
        <taxon>Bacteria</taxon>
        <taxon>Pseudomonadati</taxon>
        <taxon>Pseudomonadota</taxon>
        <taxon>Gammaproteobacteria</taxon>
        <taxon>Vibrionales</taxon>
        <taxon>Vibrionaceae</taxon>
        <taxon>Vibrio</taxon>
    </lineage>
</organism>
<dbReference type="PRINTS" id="PR00455">
    <property type="entry name" value="HTHTETR"/>
</dbReference>
<keyword evidence="2 4" id="KW-0238">DNA-binding</keyword>
<dbReference type="PANTHER" id="PTHR30055">
    <property type="entry name" value="HTH-TYPE TRANSCRIPTIONAL REGULATOR RUTR"/>
    <property type="match status" value="1"/>
</dbReference>
<evidence type="ECO:0000259" key="5">
    <source>
        <dbReference type="PROSITE" id="PS50977"/>
    </source>
</evidence>
<feature type="domain" description="HTH tetR-type" evidence="5">
    <location>
        <begin position="5"/>
        <end position="65"/>
    </location>
</feature>
<reference evidence="9" key="2">
    <citation type="journal article" date="2019" name="Int. J. Syst. Evol. Microbiol.">
        <title>The Global Catalogue of Microorganisms (GCM) 10K type strain sequencing project: providing services to taxonomists for standard genome sequencing and annotation.</title>
        <authorList>
            <consortium name="The Broad Institute Genomics Platform"/>
            <consortium name="The Broad Institute Genome Sequencing Center for Infectious Disease"/>
            <person name="Wu L."/>
            <person name="Ma J."/>
        </authorList>
    </citation>
    <scope>NUCLEOTIDE SEQUENCE [LARGE SCALE GENOMIC DNA]</scope>
    <source>
        <strain evidence="9">CECT 7398</strain>
    </source>
</reference>
<dbReference type="InterPro" id="IPR050109">
    <property type="entry name" value="HTH-type_TetR-like_transc_reg"/>
</dbReference>
<evidence type="ECO:0000256" key="3">
    <source>
        <dbReference type="ARBA" id="ARBA00023163"/>
    </source>
</evidence>